<dbReference type="RefSeq" id="WP_211609581.1">
    <property type="nucleotide sequence ID" value="NZ_CAJNBK010000001.1"/>
</dbReference>
<evidence type="ECO:0000313" key="3">
    <source>
        <dbReference type="Proteomes" id="UP000672526"/>
    </source>
</evidence>
<accession>A0ABM8QIU8</accession>
<comment type="caution">
    <text evidence="2">The sequence shown here is derived from an EMBL/GenBank/DDBJ whole genome shotgun (WGS) entry which is preliminary data.</text>
</comment>
<evidence type="ECO:0000313" key="2">
    <source>
        <dbReference type="EMBL" id="CAE6699096.1"/>
    </source>
</evidence>
<proteinExistence type="predicted"/>
<feature type="transmembrane region" description="Helical" evidence="1">
    <location>
        <begin position="22"/>
        <end position="40"/>
    </location>
</feature>
<dbReference type="Proteomes" id="UP000672526">
    <property type="component" value="Unassembled WGS sequence"/>
</dbReference>
<gene>
    <name evidence="2" type="ORF">R69888_00637</name>
</gene>
<keyword evidence="3" id="KW-1185">Reference proteome</keyword>
<keyword evidence="1" id="KW-1133">Transmembrane helix</keyword>
<reference evidence="2 3" key="1">
    <citation type="submission" date="2021-02" db="EMBL/GenBank/DDBJ databases">
        <authorList>
            <person name="Vanwijnsberghe S."/>
        </authorList>
    </citation>
    <scope>NUCLEOTIDE SEQUENCE [LARGE SCALE GENOMIC DNA]</scope>
    <source>
        <strain evidence="2 3">LMG 31837</strain>
    </source>
</reference>
<organism evidence="2 3">
    <name type="scientific">Paraburkholderia haematera</name>
    <dbReference type="NCBI Taxonomy" id="2793077"/>
    <lineage>
        <taxon>Bacteria</taxon>
        <taxon>Pseudomonadati</taxon>
        <taxon>Pseudomonadota</taxon>
        <taxon>Betaproteobacteria</taxon>
        <taxon>Burkholderiales</taxon>
        <taxon>Burkholderiaceae</taxon>
        <taxon>Paraburkholderia</taxon>
    </lineage>
</organism>
<keyword evidence="1" id="KW-0812">Transmembrane</keyword>
<evidence type="ECO:0000256" key="1">
    <source>
        <dbReference type="SAM" id="Phobius"/>
    </source>
</evidence>
<keyword evidence="1" id="KW-0472">Membrane</keyword>
<name>A0ABM8QIU8_9BURK</name>
<protein>
    <submittedName>
        <fullName evidence="2">Uncharacterized protein</fullName>
    </submittedName>
</protein>
<dbReference type="EMBL" id="CAJNBK010000001">
    <property type="protein sequence ID" value="CAE6699096.1"/>
    <property type="molecule type" value="Genomic_DNA"/>
</dbReference>
<sequence length="45" mass="4755">MSGSVVQAADTVYMEPGFSCGFVFFAVNMALLLGAGINLVEPWTL</sequence>